<dbReference type="Proteomes" id="UP000190130">
    <property type="component" value="Unassembled WGS sequence"/>
</dbReference>
<dbReference type="PROSITE" id="PS00070">
    <property type="entry name" value="ALDEHYDE_DEHYDR_CYS"/>
    <property type="match status" value="1"/>
</dbReference>
<evidence type="ECO:0000313" key="9">
    <source>
        <dbReference type="Proteomes" id="UP000190130"/>
    </source>
</evidence>
<evidence type="ECO:0000256" key="1">
    <source>
        <dbReference type="ARBA" id="ARBA00009986"/>
    </source>
</evidence>
<feature type="active site" evidence="3">
    <location>
        <position position="246"/>
    </location>
</feature>
<evidence type="ECO:0000256" key="4">
    <source>
        <dbReference type="RuleBase" id="RU003345"/>
    </source>
</evidence>
<dbReference type="EMBL" id="LMAR01000001">
    <property type="protein sequence ID" value="KQK32282.1"/>
    <property type="molecule type" value="Genomic_DNA"/>
</dbReference>
<dbReference type="CDD" id="cd07109">
    <property type="entry name" value="ALDH_AAS00426"/>
    <property type="match status" value="1"/>
</dbReference>
<dbReference type="Gene3D" id="3.40.605.10">
    <property type="entry name" value="Aldehyde Dehydrogenase, Chain A, domain 1"/>
    <property type="match status" value="1"/>
</dbReference>
<dbReference type="STRING" id="53254.SAMN05660750_04204"/>
<protein>
    <submittedName>
        <fullName evidence="6 7">Aldehyde dehydrogenase</fullName>
    </submittedName>
</protein>
<name>A0A0Q3T3Q8_9HYPH</name>
<dbReference type="InterPro" id="IPR016161">
    <property type="entry name" value="Ald_DH/histidinol_DH"/>
</dbReference>
<dbReference type="Gene3D" id="3.40.309.10">
    <property type="entry name" value="Aldehyde Dehydrogenase, Chain A, domain 2"/>
    <property type="match status" value="1"/>
</dbReference>
<keyword evidence="2 4" id="KW-0560">Oxidoreductase</keyword>
<comment type="similarity">
    <text evidence="1 4">Belongs to the aldehyde dehydrogenase family.</text>
</comment>
<dbReference type="InterPro" id="IPR015590">
    <property type="entry name" value="Aldehyde_DH_dom"/>
</dbReference>
<evidence type="ECO:0000256" key="3">
    <source>
        <dbReference type="PROSITE-ProRule" id="PRU10007"/>
    </source>
</evidence>
<evidence type="ECO:0000259" key="5">
    <source>
        <dbReference type="Pfam" id="PF00171"/>
    </source>
</evidence>
<dbReference type="Proteomes" id="UP000051562">
    <property type="component" value="Unassembled WGS sequence"/>
</dbReference>
<accession>A0A0Q3T3Q8</accession>
<evidence type="ECO:0000313" key="6">
    <source>
        <dbReference type="EMBL" id="KQK32282.1"/>
    </source>
</evidence>
<dbReference type="RefSeq" id="WP_055726227.1">
    <property type="nucleotide sequence ID" value="NZ_FUYX01000014.1"/>
</dbReference>
<dbReference type="InterPro" id="IPR016162">
    <property type="entry name" value="Ald_DH_N"/>
</dbReference>
<dbReference type="Pfam" id="PF00171">
    <property type="entry name" value="Aldedh"/>
    <property type="match status" value="1"/>
</dbReference>
<dbReference type="FunFam" id="3.40.605.10:FF:000007">
    <property type="entry name" value="NAD/NADP-dependent betaine aldehyde dehydrogenase"/>
    <property type="match status" value="1"/>
</dbReference>
<dbReference type="PANTHER" id="PTHR11699">
    <property type="entry name" value="ALDEHYDE DEHYDROGENASE-RELATED"/>
    <property type="match status" value="1"/>
</dbReference>
<organism evidence="6 8">
    <name type="scientific">Bosea thiooxidans</name>
    <dbReference type="NCBI Taxonomy" id="53254"/>
    <lineage>
        <taxon>Bacteria</taxon>
        <taxon>Pseudomonadati</taxon>
        <taxon>Pseudomonadota</taxon>
        <taxon>Alphaproteobacteria</taxon>
        <taxon>Hyphomicrobiales</taxon>
        <taxon>Boseaceae</taxon>
        <taxon>Bosea</taxon>
    </lineage>
</organism>
<reference evidence="6 8" key="1">
    <citation type="submission" date="2015-10" db="EMBL/GenBank/DDBJ databases">
        <title>Draft genome of Bosea thiooxidans.</title>
        <authorList>
            <person name="Wang X."/>
        </authorList>
    </citation>
    <scope>NUCLEOTIDE SEQUENCE [LARGE SCALE GENOMIC DNA]</scope>
    <source>
        <strain evidence="6 8">CGMCC 9174</strain>
    </source>
</reference>
<proteinExistence type="inferred from homology"/>
<evidence type="ECO:0000313" key="7">
    <source>
        <dbReference type="EMBL" id="SKC09868.1"/>
    </source>
</evidence>
<dbReference type="OrthoDB" id="8175464at2"/>
<dbReference type="InterPro" id="IPR016160">
    <property type="entry name" value="Ald_DH_CS_CYS"/>
</dbReference>
<evidence type="ECO:0000313" key="8">
    <source>
        <dbReference type="Proteomes" id="UP000051562"/>
    </source>
</evidence>
<feature type="domain" description="Aldehyde dehydrogenase" evidence="5">
    <location>
        <begin position="11"/>
        <end position="472"/>
    </location>
</feature>
<gene>
    <name evidence="6" type="ORF">ARD30_00435</name>
    <name evidence="7" type="ORF">SAMN05660750_04204</name>
</gene>
<sequence>MNQHFINGRYVAGQTGETLAKLNPATGEEFARIACGNAADIDAAVTAARVAFDGAWGRLTAAERGRLISKLAFKVQDHFDELAKLEARDTGKPMSQARADIDATIRYFEFYGGAADKVHGHVIPFLNGYSVSVIHEPHGVTGHILPWNYPAQMIGRSLTASLAMGNAVVLKPAEDACATAFRLAELASEVGFPDGAINIVAGRGHEAGAALSSHQGIGFMSFTGSPEVGKMVQHACAEHLIPCTLELGGKSPQIVFEDADLDALVPIACKAIVQNTGQTCSAGSRLLVQKSIYDDVVSAVAREFSKLRAGTPEMDLDCGPVINAKQRGRVQSFIDQSREAGIPVIAQGQIAQGVPNGGFYVQPTLFGPVPRGNRLEQDEVFGPVLAAFPFDDEEDAIKAANGTDYGLVAAVWTKDGGRQQRVSKRVRAGQVFINGYGAGGGIELPFGGTGKSGHGREKGFIALEEFAVTKTIVHKHG</sequence>
<dbReference type="SUPFAM" id="SSF53720">
    <property type="entry name" value="ALDH-like"/>
    <property type="match status" value="1"/>
</dbReference>
<evidence type="ECO:0000256" key="2">
    <source>
        <dbReference type="ARBA" id="ARBA00023002"/>
    </source>
</evidence>
<dbReference type="GO" id="GO:0016620">
    <property type="term" value="F:oxidoreductase activity, acting on the aldehyde or oxo group of donors, NAD or NADP as acceptor"/>
    <property type="evidence" value="ECO:0007669"/>
    <property type="project" value="InterPro"/>
</dbReference>
<reference evidence="7 9" key="2">
    <citation type="submission" date="2017-02" db="EMBL/GenBank/DDBJ databases">
        <authorList>
            <person name="Peterson S.W."/>
        </authorList>
    </citation>
    <scope>NUCLEOTIDE SEQUENCE [LARGE SCALE GENOMIC DNA]</scope>
    <source>
        <strain evidence="7 9">DSM 9653</strain>
    </source>
</reference>
<dbReference type="InterPro" id="IPR029510">
    <property type="entry name" value="Ald_DH_CS_GLU"/>
</dbReference>
<dbReference type="EMBL" id="FUYX01000014">
    <property type="protein sequence ID" value="SKC09868.1"/>
    <property type="molecule type" value="Genomic_DNA"/>
</dbReference>
<dbReference type="InterPro" id="IPR016163">
    <property type="entry name" value="Ald_DH_C"/>
</dbReference>
<dbReference type="AlphaFoldDB" id="A0A0Q3T3Q8"/>
<dbReference type="PROSITE" id="PS00687">
    <property type="entry name" value="ALDEHYDE_DEHYDR_GLU"/>
    <property type="match status" value="1"/>
</dbReference>
<keyword evidence="8" id="KW-1185">Reference proteome</keyword>